<dbReference type="GO" id="GO:0000166">
    <property type="term" value="F:nucleotide binding"/>
    <property type="evidence" value="ECO:0007669"/>
    <property type="project" value="InterPro"/>
</dbReference>
<evidence type="ECO:0000313" key="3">
    <source>
        <dbReference type="Proteomes" id="UP000305282"/>
    </source>
</evidence>
<keyword evidence="2" id="KW-0067">ATP-binding</keyword>
<dbReference type="Proteomes" id="UP000305282">
    <property type="component" value="Unassembled WGS sequence"/>
</dbReference>
<accession>A0A4S5B5C3</accession>
<protein>
    <submittedName>
        <fullName evidence="2">ATP-dependent DNA helicase</fullName>
    </submittedName>
</protein>
<name>A0A4S5B5C3_9ACTN</name>
<reference evidence="2 3" key="1">
    <citation type="submission" date="2019-04" db="EMBL/GenBank/DDBJ databases">
        <title>Draft genome sequences for three unisolated Alnus-infective Frankia Sp+ strains, AgTrS, AiOr and AvVan, the first sequenced Frankia strains able to sporulate in-planta.</title>
        <authorList>
            <person name="Bethencourt L."/>
            <person name="Vautrin F."/>
            <person name="Taib N."/>
            <person name="Dubost A."/>
            <person name="Castro-Garcia L."/>
            <person name="Imbaud O."/>
            <person name="Abrouk D."/>
            <person name="Fournier P."/>
            <person name="Briolay J."/>
            <person name="Nguyen A."/>
            <person name="Normand P."/>
            <person name="Fernandez M.P."/>
            <person name="Brochier-Armanet C."/>
            <person name="Herrera-Belaroussi A."/>
        </authorList>
    </citation>
    <scope>NUCLEOTIDE SEQUENCE [LARGE SCALE GENOMIC DNA]</scope>
    <source>
        <strain evidence="2 3">AvVan</strain>
    </source>
</reference>
<organism evidence="2 3">
    <name type="scientific">Candidatus Frankia alpina</name>
    <dbReference type="NCBI Taxonomy" id="2699483"/>
    <lineage>
        <taxon>Bacteria</taxon>
        <taxon>Bacillati</taxon>
        <taxon>Actinomycetota</taxon>
        <taxon>Actinomycetes</taxon>
        <taxon>Frankiales</taxon>
        <taxon>Frankiaceae</taxon>
        <taxon>Frankia</taxon>
    </lineage>
</organism>
<keyword evidence="2" id="KW-0347">Helicase</keyword>
<dbReference type="InterPro" id="IPR010997">
    <property type="entry name" value="HRDC-like_sf"/>
</dbReference>
<comment type="caution">
    <text evidence="2">The sequence shown here is derived from an EMBL/GenBank/DDBJ whole genome shotgun (WGS) entry which is preliminary data.</text>
</comment>
<dbReference type="GO" id="GO:0004386">
    <property type="term" value="F:helicase activity"/>
    <property type="evidence" value="ECO:0007669"/>
    <property type="project" value="UniProtKB-KW"/>
</dbReference>
<dbReference type="SUPFAM" id="SSF47819">
    <property type="entry name" value="HRDC-like"/>
    <property type="match status" value="1"/>
</dbReference>
<feature type="non-terminal residue" evidence="2">
    <location>
        <position position="1"/>
    </location>
</feature>
<proteinExistence type="predicted"/>
<feature type="domain" description="HRDC" evidence="1">
    <location>
        <begin position="26"/>
        <end position="106"/>
    </location>
</feature>
<evidence type="ECO:0000313" key="2">
    <source>
        <dbReference type="EMBL" id="THJ25695.1"/>
    </source>
</evidence>
<evidence type="ECO:0000259" key="1">
    <source>
        <dbReference type="PROSITE" id="PS50967"/>
    </source>
</evidence>
<dbReference type="Pfam" id="PF00570">
    <property type="entry name" value="HRDC"/>
    <property type="match status" value="1"/>
</dbReference>
<dbReference type="InterPro" id="IPR044876">
    <property type="entry name" value="HRDC_dom_sf"/>
</dbReference>
<dbReference type="Gene3D" id="1.10.150.80">
    <property type="entry name" value="HRDC domain"/>
    <property type="match status" value="1"/>
</dbReference>
<dbReference type="PROSITE" id="PS50967">
    <property type="entry name" value="HRDC"/>
    <property type="match status" value="1"/>
</dbReference>
<sequence>AVRCRVCGRALTGAQARVGRCDGCPGDVDGALYERLRAWRASTARELHMLVFVILTDATLQAIAECRPRSVAELVQLPGIGQVKLDRYGQAVLDLVAGRTPPAMPARGLP</sequence>
<dbReference type="InterPro" id="IPR002121">
    <property type="entry name" value="HRDC_dom"/>
</dbReference>
<dbReference type="AlphaFoldDB" id="A0A4S5B5C3"/>
<gene>
    <name evidence="2" type="ORF">E7Y31_23240</name>
</gene>
<dbReference type="GO" id="GO:0003676">
    <property type="term" value="F:nucleic acid binding"/>
    <property type="evidence" value="ECO:0007669"/>
    <property type="project" value="InterPro"/>
</dbReference>
<dbReference type="SMART" id="SM00341">
    <property type="entry name" value="HRDC"/>
    <property type="match status" value="1"/>
</dbReference>
<keyword evidence="2" id="KW-0547">Nucleotide-binding</keyword>
<dbReference type="RefSeq" id="WP_207634540.1">
    <property type="nucleotide sequence ID" value="NZ_SSXH01001084.1"/>
</dbReference>
<keyword evidence="2" id="KW-0378">Hydrolase</keyword>
<keyword evidence="3" id="KW-1185">Reference proteome</keyword>
<dbReference type="EMBL" id="SSXH01001084">
    <property type="protein sequence ID" value="THJ25695.1"/>
    <property type="molecule type" value="Genomic_DNA"/>
</dbReference>